<dbReference type="Proteomes" id="UP001066276">
    <property type="component" value="Chromosome 5"/>
</dbReference>
<feature type="region of interest" description="Disordered" evidence="1">
    <location>
        <begin position="60"/>
        <end position="92"/>
    </location>
</feature>
<dbReference type="AlphaFoldDB" id="A0AAV7RYC1"/>
<gene>
    <name evidence="2" type="ORF">NDU88_010469</name>
</gene>
<proteinExistence type="predicted"/>
<evidence type="ECO:0000313" key="2">
    <source>
        <dbReference type="EMBL" id="KAJ1157769.1"/>
    </source>
</evidence>
<evidence type="ECO:0000256" key="1">
    <source>
        <dbReference type="SAM" id="MobiDB-lite"/>
    </source>
</evidence>
<feature type="compositionally biased region" description="Basic and acidic residues" evidence="1">
    <location>
        <begin position="82"/>
        <end position="92"/>
    </location>
</feature>
<evidence type="ECO:0000313" key="3">
    <source>
        <dbReference type="Proteomes" id="UP001066276"/>
    </source>
</evidence>
<keyword evidence="3" id="KW-1185">Reference proteome</keyword>
<name>A0AAV7RYC1_PLEWA</name>
<reference evidence="2" key="1">
    <citation type="journal article" date="2022" name="bioRxiv">
        <title>Sequencing and chromosome-scale assembly of the giantPleurodeles waltlgenome.</title>
        <authorList>
            <person name="Brown T."/>
            <person name="Elewa A."/>
            <person name="Iarovenko S."/>
            <person name="Subramanian E."/>
            <person name="Araus A.J."/>
            <person name="Petzold A."/>
            <person name="Susuki M."/>
            <person name="Suzuki K.-i.T."/>
            <person name="Hayashi T."/>
            <person name="Toyoda A."/>
            <person name="Oliveira C."/>
            <person name="Osipova E."/>
            <person name="Leigh N.D."/>
            <person name="Simon A."/>
            <person name="Yun M.H."/>
        </authorList>
    </citation>
    <scope>NUCLEOTIDE SEQUENCE</scope>
    <source>
        <strain evidence="2">20211129_DDA</strain>
        <tissue evidence="2">Liver</tissue>
    </source>
</reference>
<feature type="region of interest" description="Disordered" evidence="1">
    <location>
        <begin position="1"/>
        <end position="30"/>
    </location>
</feature>
<sequence length="92" mass="10284">MALQVRARHSLEPADPRSPGPIPLHTTLGSRHRAPLLPGASQLPGTLLSRWRVPVSWRQVSSEEHKQGGSRWRVPVSWRQVSSEEHKQGGSR</sequence>
<comment type="caution">
    <text evidence="2">The sequence shown here is derived from an EMBL/GenBank/DDBJ whole genome shotgun (WGS) entry which is preliminary data.</text>
</comment>
<dbReference type="EMBL" id="JANPWB010000009">
    <property type="protein sequence ID" value="KAJ1157769.1"/>
    <property type="molecule type" value="Genomic_DNA"/>
</dbReference>
<accession>A0AAV7RYC1</accession>
<organism evidence="2 3">
    <name type="scientific">Pleurodeles waltl</name>
    <name type="common">Iberian ribbed newt</name>
    <dbReference type="NCBI Taxonomy" id="8319"/>
    <lineage>
        <taxon>Eukaryota</taxon>
        <taxon>Metazoa</taxon>
        <taxon>Chordata</taxon>
        <taxon>Craniata</taxon>
        <taxon>Vertebrata</taxon>
        <taxon>Euteleostomi</taxon>
        <taxon>Amphibia</taxon>
        <taxon>Batrachia</taxon>
        <taxon>Caudata</taxon>
        <taxon>Salamandroidea</taxon>
        <taxon>Salamandridae</taxon>
        <taxon>Pleurodelinae</taxon>
        <taxon>Pleurodeles</taxon>
    </lineage>
</organism>
<protein>
    <submittedName>
        <fullName evidence="2">Uncharacterized protein</fullName>
    </submittedName>
</protein>